<dbReference type="AlphaFoldDB" id="A0A512DXX5"/>
<gene>
    <name evidence="1" type="ORF">SAE02_54800</name>
</gene>
<dbReference type="Proteomes" id="UP000321523">
    <property type="component" value="Unassembled WGS sequence"/>
</dbReference>
<organism evidence="1 2">
    <name type="scientific">Skermanella aerolata</name>
    <dbReference type="NCBI Taxonomy" id="393310"/>
    <lineage>
        <taxon>Bacteria</taxon>
        <taxon>Pseudomonadati</taxon>
        <taxon>Pseudomonadota</taxon>
        <taxon>Alphaproteobacteria</taxon>
        <taxon>Rhodospirillales</taxon>
        <taxon>Azospirillaceae</taxon>
        <taxon>Skermanella</taxon>
    </lineage>
</organism>
<proteinExistence type="predicted"/>
<comment type="caution">
    <text evidence="1">The sequence shown here is derived from an EMBL/GenBank/DDBJ whole genome shotgun (WGS) entry which is preliminary data.</text>
</comment>
<keyword evidence="2" id="KW-1185">Reference proteome</keyword>
<reference evidence="1 2" key="1">
    <citation type="submission" date="2019-07" db="EMBL/GenBank/DDBJ databases">
        <title>Whole genome shotgun sequence of Skermanella aerolata NBRC 106429.</title>
        <authorList>
            <person name="Hosoyama A."/>
            <person name="Uohara A."/>
            <person name="Ohji S."/>
            <person name="Ichikawa N."/>
        </authorList>
    </citation>
    <scope>NUCLEOTIDE SEQUENCE [LARGE SCALE GENOMIC DNA]</scope>
    <source>
        <strain evidence="1 2">NBRC 106429</strain>
    </source>
</reference>
<protein>
    <submittedName>
        <fullName evidence="1">Uncharacterized protein</fullName>
    </submittedName>
</protein>
<sequence>MGSPISVHLDDSTQEVLEAAARERGIGLSAYLREMAEREARKISKEKIRAESRAVAEYVATLPEAQAFYADWGTPAVEDGKR</sequence>
<evidence type="ECO:0000313" key="2">
    <source>
        <dbReference type="Proteomes" id="UP000321523"/>
    </source>
</evidence>
<name>A0A512DXX5_9PROT</name>
<evidence type="ECO:0000313" key="1">
    <source>
        <dbReference type="EMBL" id="GEO41332.1"/>
    </source>
</evidence>
<dbReference type="GO" id="GO:0006355">
    <property type="term" value="P:regulation of DNA-templated transcription"/>
    <property type="evidence" value="ECO:0007669"/>
    <property type="project" value="InterPro"/>
</dbReference>
<dbReference type="EMBL" id="BJYZ01000027">
    <property type="protein sequence ID" value="GEO41332.1"/>
    <property type="molecule type" value="Genomic_DNA"/>
</dbReference>
<accession>A0A512DXX5</accession>